<feature type="transmembrane region" description="Helical" evidence="1">
    <location>
        <begin position="40"/>
        <end position="57"/>
    </location>
</feature>
<keyword evidence="4" id="KW-1185">Reference proteome</keyword>
<accession>A0A1M7U8V5</accession>
<dbReference type="OrthoDB" id="3525895at2"/>
<dbReference type="PRINTS" id="PR00103">
    <property type="entry name" value="CAMPKINASE"/>
</dbReference>
<keyword evidence="1" id="KW-0472">Membrane</keyword>
<evidence type="ECO:0000259" key="2">
    <source>
        <dbReference type="PROSITE" id="PS50042"/>
    </source>
</evidence>
<dbReference type="AlphaFoldDB" id="A0A1M7U8V5"/>
<keyword evidence="1" id="KW-0812">Transmembrane</keyword>
<feature type="transmembrane region" description="Helical" evidence="1">
    <location>
        <begin position="361"/>
        <end position="385"/>
    </location>
</feature>
<dbReference type="Proteomes" id="UP000184096">
    <property type="component" value="Chromosome I"/>
</dbReference>
<dbReference type="PROSITE" id="PS00889">
    <property type="entry name" value="CNMP_BINDING_2"/>
    <property type="match status" value="1"/>
</dbReference>
<keyword evidence="1" id="KW-1133">Transmembrane helix</keyword>
<dbReference type="SUPFAM" id="SSF51206">
    <property type="entry name" value="cAMP-binding domain-like"/>
    <property type="match status" value="1"/>
</dbReference>
<reference evidence="4" key="1">
    <citation type="submission" date="2016-11" db="EMBL/GenBank/DDBJ databases">
        <authorList>
            <person name="Varghese N."/>
            <person name="Submissions S."/>
        </authorList>
    </citation>
    <scope>NUCLEOTIDE SEQUENCE [LARGE SCALE GENOMIC DNA]</scope>
    <source>
        <strain evidence="4">GAS401</strain>
    </source>
</reference>
<dbReference type="EMBL" id="LT670849">
    <property type="protein sequence ID" value="SHN79355.1"/>
    <property type="molecule type" value="Genomic_DNA"/>
</dbReference>
<dbReference type="InterPro" id="IPR000595">
    <property type="entry name" value="cNMP-bd_dom"/>
</dbReference>
<protein>
    <submittedName>
        <fullName evidence="3">Cyclic nucleotide-binding domain-containing protein</fullName>
    </submittedName>
</protein>
<feature type="transmembrane region" description="Helical" evidence="1">
    <location>
        <begin position="317"/>
        <end position="340"/>
    </location>
</feature>
<dbReference type="SMART" id="SM00100">
    <property type="entry name" value="cNMP"/>
    <property type="match status" value="1"/>
</dbReference>
<gene>
    <name evidence="3" type="ORF">SAMN05444170_3999</name>
</gene>
<dbReference type="PROSITE" id="PS50042">
    <property type="entry name" value="CNMP_BINDING_3"/>
    <property type="match status" value="1"/>
</dbReference>
<sequence length="445" mass="45916">MSMSFPYELAIAAALGLGTTSSSLLGAAIGLYFPFSKRPLACLLAFAAGALISALAIELAYEGALSLHQQGFDARSAWMFVSTGFGAGAAIYYSASLALEKKGAAVRYVTQFREYALARKQADARERIQLLAKSDLLRHLPAEQIEQILPRIRELQLKAGDILFRAGDAGDALYIVARGTVEVLTDTTTESKTAAGPIAVLGAGHTFGEMSLLSGGPRTATIRAAEDSGLLKIGREDFEELVAADGELARAVKRISHQRAISNLSAGGTDAALWAKVASGSLDHLNRRETGKMLVEAASGAGMAIVFGNILDTIPGCLVIGAKFTAIGNLSLTLMLGMFLGGIPEAAASASMLTKAGYRPAVIFGLWSTVLIAGVVAAAAGKAFIAGSDALPAIFAQAVAGGAVLALVAHAMIPVALEEGGSLVVLPTVGGFLFALYLALAESFV</sequence>
<dbReference type="Pfam" id="PF00027">
    <property type="entry name" value="cNMP_binding"/>
    <property type="match status" value="1"/>
</dbReference>
<evidence type="ECO:0000313" key="4">
    <source>
        <dbReference type="Proteomes" id="UP000184096"/>
    </source>
</evidence>
<dbReference type="CDD" id="cd00038">
    <property type="entry name" value="CAP_ED"/>
    <property type="match status" value="1"/>
</dbReference>
<feature type="transmembrane region" description="Helical" evidence="1">
    <location>
        <begin position="391"/>
        <end position="413"/>
    </location>
</feature>
<feature type="transmembrane region" description="Helical" evidence="1">
    <location>
        <begin position="293"/>
        <end position="311"/>
    </location>
</feature>
<name>A0A1M7U8V5_9BRAD</name>
<feature type="transmembrane region" description="Helical" evidence="1">
    <location>
        <begin position="420"/>
        <end position="440"/>
    </location>
</feature>
<evidence type="ECO:0000313" key="3">
    <source>
        <dbReference type="EMBL" id="SHN79355.1"/>
    </source>
</evidence>
<feature type="transmembrane region" description="Helical" evidence="1">
    <location>
        <begin position="12"/>
        <end position="33"/>
    </location>
</feature>
<feature type="domain" description="Cyclic nucleotide-binding" evidence="2">
    <location>
        <begin position="136"/>
        <end position="250"/>
    </location>
</feature>
<dbReference type="PANTHER" id="PTHR23011:SF28">
    <property type="entry name" value="CYCLIC NUCLEOTIDE-BINDING DOMAIN CONTAINING PROTEIN"/>
    <property type="match status" value="1"/>
</dbReference>
<evidence type="ECO:0000256" key="1">
    <source>
        <dbReference type="SAM" id="Phobius"/>
    </source>
</evidence>
<dbReference type="Gene3D" id="2.60.120.10">
    <property type="entry name" value="Jelly Rolls"/>
    <property type="match status" value="1"/>
</dbReference>
<dbReference type="PANTHER" id="PTHR23011">
    <property type="entry name" value="CYCLIC NUCLEOTIDE-BINDING DOMAIN CONTAINING PROTEIN"/>
    <property type="match status" value="1"/>
</dbReference>
<proteinExistence type="predicted"/>
<dbReference type="InterPro" id="IPR018488">
    <property type="entry name" value="cNMP-bd_CS"/>
</dbReference>
<organism evidence="3 4">
    <name type="scientific">Bradyrhizobium erythrophlei</name>
    <dbReference type="NCBI Taxonomy" id="1437360"/>
    <lineage>
        <taxon>Bacteria</taxon>
        <taxon>Pseudomonadati</taxon>
        <taxon>Pseudomonadota</taxon>
        <taxon>Alphaproteobacteria</taxon>
        <taxon>Hyphomicrobiales</taxon>
        <taxon>Nitrobacteraceae</taxon>
        <taxon>Bradyrhizobium</taxon>
    </lineage>
</organism>
<feature type="transmembrane region" description="Helical" evidence="1">
    <location>
        <begin position="77"/>
        <end position="99"/>
    </location>
</feature>
<dbReference type="InterPro" id="IPR014710">
    <property type="entry name" value="RmlC-like_jellyroll"/>
</dbReference>
<dbReference type="InterPro" id="IPR018490">
    <property type="entry name" value="cNMP-bd_dom_sf"/>
</dbReference>